<feature type="domain" description="Plastocyanin-like" evidence="4">
    <location>
        <begin position="264"/>
        <end position="355"/>
    </location>
</feature>
<dbReference type="InterPro" id="IPR011706">
    <property type="entry name" value="Cu-oxidase_C"/>
</dbReference>
<sequence>MLFKFAIIRTENFMTSKNFRFTRKTRVIAMLVVPVTVLFIGALLATQFMHGAARAATSNVKQPSAQVRNYTFYIRDNWMKMPDGQRIYVIGYTDKPQGAAQVPGPAIVVDQGDTVNVTVINDKASLSNNFPNAAGNLTTAPLQTVDGLQLPSELDKEIGAGPIAKSGQNWQKVSYHFVAQQPGSYLYHDATPMHAQMGLYGALTIKPKGILSRAYPGAPPYNKEYTFVLSDMDSDAHKSTYDNLTKGSAAVDWTKYHPNYFFINSKVWPDTMMDSNDSLNVTVGQTVLVRLINAGSEVHMMHTHGHHFQVIGANGQKLAHPYYKDTLMLAPGETADISLFLNKPGRYMFHDHIEANTTNNGVYPGGMMTMININLPNGQNPVAMPDMGNK</sequence>
<evidence type="ECO:0000259" key="5">
    <source>
        <dbReference type="Pfam" id="PF07732"/>
    </source>
</evidence>
<reference evidence="7" key="1">
    <citation type="submission" date="2018-12" db="EMBL/GenBank/DDBJ databases">
        <title>Tengunoibacter tsumagoiensis gen. nov., sp. nov., Dictyobacter kobayashii sp. nov., D. alpinus sp. nov., and D. joshuensis sp. nov. and description of Dictyobacteraceae fam. nov. within the order Ktedonobacterales isolated from Tengu-no-mugimeshi.</title>
        <authorList>
            <person name="Wang C.M."/>
            <person name="Zheng Y."/>
            <person name="Sakai Y."/>
            <person name="Toyoda A."/>
            <person name="Minakuchi Y."/>
            <person name="Abe K."/>
            <person name="Yokota A."/>
            <person name="Yabe S."/>
        </authorList>
    </citation>
    <scope>NUCLEOTIDE SEQUENCE [LARGE SCALE GENOMIC DNA]</scope>
    <source>
        <strain evidence="7">Uno11</strain>
    </source>
</reference>
<evidence type="ECO:0000256" key="2">
    <source>
        <dbReference type="ARBA" id="ARBA00023002"/>
    </source>
</evidence>
<dbReference type="InterPro" id="IPR011707">
    <property type="entry name" value="Cu-oxidase-like_N"/>
</dbReference>
<dbReference type="Proteomes" id="UP000287188">
    <property type="component" value="Unassembled WGS sequence"/>
</dbReference>
<keyword evidence="2" id="KW-0560">Oxidoreductase</keyword>
<accession>A0A402ATF1</accession>
<evidence type="ECO:0000313" key="6">
    <source>
        <dbReference type="EMBL" id="GCE22377.1"/>
    </source>
</evidence>
<evidence type="ECO:0008006" key="8">
    <source>
        <dbReference type="Google" id="ProtNLM"/>
    </source>
</evidence>
<proteinExistence type="predicted"/>
<dbReference type="InterPro" id="IPR045087">
    <property type="entry name" value="Cu-oxidase_fam"/>
</dbReference>
<feature type="domain" description="Plastocyanin-like" evidence="5">
    <location>
        <begin position="101"/>
        <end position="208"/>
    </location>
</feature>
<keyword evidence="1" id="KW-0479">Metal-binding</keyword>
<gene>
    <name evidence="6" type="ORF">KDK_61770</name>
</gene>
<dbReference type="Gene3D" id="2.60.40.420">
    <property type="entry name" value="Cupredoxins - blue copper proteins"/>
    <property type="match status" value="2"/>
</dbReference>
<dbReference type="SUPFAM" id="SSF49503">
    <property type="entry name" value="Cupredoxins"/>
    <property type="match status" value="2"/>
</dbReference>
<protein>
    <recommendedName>
        <fullName evidence="8">Plastocyanin-like domain-containing protein</fullName>
    </recommendedName>
</protein>
<dbReference type="InterPro" id="IPR008972">
    <property type="entry name" value="Cupredoxin"/>
</dbReference>
<name>A0A402ATF1_9CHLR</name>
<dbReference type="EMBL" id="BIFS01000002">
    <property type="protein sequence ID" value="GCE22377.1"/>
    <property type="molecule type" value="Genomic_DNA"/>
</dbReference>
<dbReference type="Pfam" id="PF07732">
    <property type="entry name" value="Cu-oxidase_3"/>
    <property type="match status" value="1"/>
</dbReference>
<dbReference type="PANTHER" id="PTHR11709:SF394">
    <property type="entry name" value="FI03373P-RELATED"/>
    <property type="match status" value="1"/>
</dbReference>
<dbReference type="AlphaFoldDB" id="A0A402ATF1"/>
<evidence type="ECO:0000256" key="3">
    <source>
        <dbReference type="ARBA" id="ARBA00023008"/>
    </source>
</evidence>
<evidence type="ECO:0000313" key="7">
    <source>
        <dbReference type="Proteomes" id="UP000287188"/>
    </source>
</evidence>
<dbReference type="GO" id="GO:0016491">
    <property type="term" value="F:oxidoreductase activity"/>
    <property type="evidence" value="ECO:0007669"/>
    <property type="project" value="UniProtKB-KW"/>
</dbReference>
<comment type="caution">
    <text evidence="6">The sequence shown here is derived from an EMBL/GenBank/DDBJ whole genome shotgun (WGS) entry which is preliminary data.</text>
</comment>
<keyword evidence="3" id="KW-0186">Copper</keyword>
<keyword evidence="7" id="KW-1185">Reference proteome</keyword>
<organism evidence="6 7">
    <name type="scientific">Dictyobacter kobayashii</name>
    <dbReference type="NCBI Taxonomy" id="2014872"/>
    <lineage>
        <taxon>Bacteria</taxon>
        <taxon>Bacillati</taxon>
        <taxon>Chloroflexota</taxon>
        <taxon>Ktedonobacteria</taxon>
        <taxon>Ktedonobacterales</taxon>
        <taxon>Dictyobacteraceae</taxon>
        <taxon>Dictyobacter</taxon>
    </lineage>
</organism>
<dbReference type="Pfam" id="PF07731">
    <property type="entry name" value="Cu-oxidase_2"/>
    <property type="match status" value="1"/>
</dbReference>
<dbReference type="GO" id="GO:0005507">
    <property type="term" value="F:copper ion binding"/>
    <property type="evidence" value="ECO:0007669"/>
    <property type="project" value="InterPro"/>
</dbReference>
<dbReference type="CDD" id="cd04202">
    <property type="entry name" value="CuRO_D2_2dMcoN_like"/>
    <property type="match status" value="1"/>
</dbReference>
<evidence type="ECO:0000256" key="1">
    <source>
        <dbReference type="ARBA" id="ARBA00022723"/>
    </source>
</evidence>
<dbReference type="PANTHER" id="PTHR11709">
    <property type="entry name" value="MULTI-COPPER OXIDASE"/>
    <property type="match status" value="1"/>
</dbReference>
<evidence type="ECO:0000259" key="4">
    <source>
        <dbReference type="Pfam" id="PF07731"/>
    </source>
</evidence>